<dbReference type="PANTHER" id="PTHR11804">
    <property type="entry name" value="PROTEASE M3 THIMET OLIGOPEPTIDASE-RELATED"/>
    <property type="match status" value="1"/>
</dbReference>
<dbReference type="EC" id="3.4.24.-" evidence="6"/>
<dbReference type="InterPro" id="IPR004438">
    <property type="entry name" value="Peptidase_M3B"/>
</dbReference>
<dbReference type="PANTHER" id="PTHR11804:SF84">
    <property type="entry name" value="SACCHAROLYSIN"/>
    <property type="match status" value="1"/>
</dbReference>
<comment type="function">
    <text evidence="6">Has oligopeptidase activity and degrades a variety of small bioactive peptides.</text>
</comment>
<evidence type="ECO:0000256" key="2">
    <source>
        <dbReference type="ARBA" id="ARBA00022723"/>
    </source>
</evidence>
<evidence type="ECO:0000256" key="5">
    <source>
        <dbReference type="ARBA" id="ARBA00023049"/>
    </source>
</evidence>
<dbReference type="Gene3D" id="1.10.287.830">
    <property type="entry name" value="putative peptidase helix hairpin domain like"/>
    <property type="match status" value="1"/>
</dbReference>
<evidence type="ECO:0000313" key="9">
    <source>
        <dbReference type="EMBL" id="ERJ91515.1"/>
    </source>
</evidence>
<keyword evidence="3 6" id="KW-0378">Hydrolase</keyword>
<evidence type="ECO:0000259" key="7">
    <source>
        <dbReference type="Pfam" id="PF01432"/>
    </source>
</evidence>
<dbReference type="Pfam" id="PF01432">
    <property type="entry name" value="Peptidase_M3"/>
    <property type="match status" value="1"/>
</dbReference>
<comment type="similarity">
    <text evidence="6">Belongs to the peptidase M3B family.</text>
</comment>
<dbReference type="Gene3D" id="1.10.1370.20">
    <property type="entry name" value="Oligoendopeptidase f, C-terminal domain"/>
    <property type="match status" value="1"/>
</dbReference>
<evidence type="ECO:0000256" key="3">
    <source>
        <dbReference type="ARBA" id="ARBA00022801"/>
    </source>
</evidence>
<keyword evidence="4 6" id="KW-0862">Zinc</keyword>
<keyword evidence="1 6" id="KW-0645">Protease</keyword>
<protein>
    <recommendedName>
        <fullName evidence="6">Oligopeptidase F</fullName>
        <ecNumber evidence="6">3.4.24.-</ecNumber>
    </recommendedName>
</protein>
<dbReference type="InterPro" id="IPR013647">
    <property type="entry name" value="OligopepF_N_dom"/>
</dbReference>
<feature type="domain" description="Peptidase M3A/M3B catalytic" evidence="7">
    <location>
        <begin position="199"/>
        <end position="577"/>
    </location>
</feature>
<dbReference type="Gene3D" id="1.20.140.70">
    <property type="entry name" value="Oligopeptidase f, N-terminal domain"/>
    <property type="match status" value="1"/>
</dbReference>
<keyword evidence="5 6" id="KW-0482">Metalloprotease</keyword>
<dbReference type="InterPro" id="IPR001567">
    <property type="entry name" value="Pept_M3A_M3B_dom"/>
</dbReference>
<dbReference type="Proteomes" id="UP000016649">
    <property type="component" value="Unassembled WGS sequence"/>
</dbReference>
<dbReference type="InterPro" id="IPR045090">
    <property type="entry name" value="Pept_M3A_M3B"/>
</dbReference>
<reference evidence="9 10" key="1">
    <citation type="submission" date="2013-08" db="EMBL/GenBank/DDBJ databases">
        <authorList>
            <person name="Weinstock G."/>
            <person name="Sodergren E."/>
            <person name="Wylie T."/>
            <person name="Fulton L."/>
            <person name="Fulton R."/>
            <person name="Fronick C."/>
            <person name="O'Laughlin M."/>
            <person name="Godfrey J."/>
            <person name="Miner T."/>
            <person name="Herter B."/>
            <person name="Appelbaum E."/>
            <person name="Cordes M."/>
            <person name="Lek S."/>
            <person name="Wollam A."/>
            <person name="Pepin K.H."/>
            <person name="Palsikar V.B."/>
            <person name="Mitreva M."/>
            <person name="Wilson R.K."/>
        </authorList>
    </citation>
    <scope>NUCLEOTIDE SEQUENCE [LARGE SCALE GENOMIC DNA]</scope>
    <source>
        <strain evidence="9 10">ATCC 700332</strain>
    </source>
</reference>
<evidence type="ECO:0000256" key="6">
    <source>
        <dbReference type="RuleBase" id="RU368091"/>
    </source>
</evidence>
<name>A0ABN0NW35_TRELE</name>
<comment type="cofactor">
    <cofactor evidence="6">
        <name>Zn(2+)</name>
        <dbReference type="ChEBI" id="CHEBI:29105"/>
    </cofactor>
    <text evidence="6">Binds 1 zinc ion.</text>
</comment>
<evidence type="ECO:0000256" key="1">
    <source>
        <dbReference type="ARBA" id="ARBA00022670"/>
    </source>
</evidence>
<sequence length="592" mass="67898">MNDIPLRAQVKPEDKWDLSSLFKTAEEWENALATITDGAQKLASFKGRVKENLLEVLALYESTEQLSEKTGNYASLLTAQDESDTEAQNKMGRYMMCASAAEALTSFLIPELQKAAADIEPLLDTDEYKNYAVWLKKLFRLKDHILSEKEERLFALQSESMQTPAAAFSMLTNVDAEFGYVLTEKGKMPLSQTTWSSFMINENREVRKNAYCQFYRFFDANKHTLTALYAGSVNQDIYCARSRGYASSLEQALFPDNVPETVYRRLIDTVRSRLPALHRYYSLLKKTLQLDELRHYDVYMPMSENVRFITPYTQAVEMLREALSPLGNEYTDTLCSGLTAGWVDRYENKGKRSGAFSSGSYTGYPYILMNYKEDVIRDVFTLAHEGGHSMHSWYAARNNPFMCYDYTIFEAEVASTFNEQLLFQYLLKKTTNPKERLYLLCTRAADIAATLYRQTMFAEFELQTHESVERGTPLTVQHCRSIYRKLLEDYFGTDMVLENESDLECLRIPHFYSAFYVYKYATGISAALTLAKRVSEGGESERNDYFKFLKSGGTLYPVQALRLAGVDMERTEPIETAADVFADLVQKIAEYF</sequence>
<feature type="domain" description="Oligopeptidase F N-terminal" evidence="8">
    <location>
        <begin position="117"/>
        <end position="178"/>
    </location>
</feature>
<evidence type="ECO:0000256" key="4">
    <source>
        <dbReference type="ARBA" id="ARBA00022833"/>
    </source>
</evidence>
<proteinExistence type="inferred from homology"/>
<dbReference type="SUPFAM" id="SSF55486">
    <property type="entry name" value="Metalloproteases ('zincins'), catalytic domain"/>
    <property type="match status" value="1"/>
</dbReference>
<dbReference type="CDD" id="cd09608">
    <property type="entry name" value="M3B_PepF"/>
    <property type="match status" value="1"/>
</dbReference>
<keyword evidence="2 6" id="KW-0479">Metal-binding</keyword>
<gene>
    <name evidence="9" type="ORF">HMPREF9193_02216</name>
</gene>
<accession>A0ABN0NW35</accession>
<organism evidence="9 10">
    <name type="scientific">Treponema lecithinolyticum ATCC 700332</name>
    <dbReference type="NCBI Taxonomy" id="1321815"/>
    <lineage>
        <taxon>Bacteria</taxon>
        <taxon>Pseudomonadati</taxon>
        <taxon>Spirochaetota</taxon>
        <taxon>Spirochaetia</taxon>
        <taxon>Spirochaetales</taxon>
        <taxon>Treponemataceae</taxon>
        <taxon>Treponema</taxon>
    </lineage>
</organism>
<dbReference type="NCBIfam" id="TIGR00181">
    <property type="entry name" value="pepF"/>
    <property type="match status" value="1"/>
</dbReference>
<dbReference type="RefSeq" id="WP_021686380.1">
    <property type="nucleotide sequence ID" value="NZ_KI260554.1"/>
</dbReference>
<dbReference type="Pfam" id="PF08439">
    <property type="entry name" value="Peptidase_M3_N"/>
    <property type="match status" value="1"/>
</dbReference>
<comment type="caution">
    <text evidence="9">The sequence shown here is derived from an EMBL/GenBank/DDBJ whole genome shotgun (WGS) entry which is preliminary data.</text>
</comment>
<evidence type="ECO:0000313" key="10">
    <source>
        <dbReference type="Proteomes" id="UP000016649"/>
    </source>
</evidence>
<evidence type="ECO:0000259" key="8">
    <source>
        <dbReference type="Pfam" id="PF08439"/>
    </source>
</evidence>
<dbReference type="EMBL" id="AWVH01000045">
    <property type="protein sequence ID" value="ERJ91515.1"/>
    <property type="molecule type" value="Genomic_DNA"/>
</dbReference>
<dbReference type="InterPro" id="IPR042088">
    <property type="entry name" value="OligoPept_F_C"/>
</dbReference>
<keyword evidence="10" id="KW-1185">Reference proteome</keyword>